<sequence>MSQEGKSMPPRSEVRGLVKKKKKTKKKPRFLTIFFSIFLTLLVAIALYLGYLVMKTNDAITDIGIDENKATQVPIQESVKEKPVAFVFLGLDARPKGGSLNTDVIKVAAFAPGSKTATVISIPRDTYIDVEGYRPRKANAFYADFYSAARKEGKDREDADLAGKKAVRDVLGKYLGIEIKYAASINFQGFSDVVDAVGGVGVNVDIRMKYIDNADGTNIDLEPGFQTLDGDKALDFVRYRKSNRGGQESSDFDRGRRQSEVISAILDKLISLGGLTKVGSVIEAASANIDTDMPESEIRRMLETYVGVRSADLSFMSLEGVWRSPYVYADKTSLEEVKAALSSKMAE</sequence>
<evidence type="ECO:0000313" key="5">
    <source>
        <dbReference type="EMBL" id="OBR65004.1"/>
    </source>
</evidence>
<evidence type="ECO:0000256" key="1">
    <source>
        <dbReference type="ARBA" id="ARBA00006068"/>
    </source>
</evidence>
<keyword evidence="6" id="KW-1185">Reference proteome</keyword>
<dbReference type="AlphaFoldDB" id="A0A1A5YHF7"/>
<dbReference type="RefSeq" id="WP_068684253.1">
    <property type="nucleotide sequence ID" value="NZ_LYPA01000064.1"/>
</dbReference>
<feature type="region of interest" description="Disordered" evidence="2">
    <location>
        <begin position="1"/>
        <end position="20"/>
    </location>
</feature>
<keyword evidence="3" id="KW-0812">Transmembrane</keyword>
<comment type="caution">
    <text evidence="5">The sequence shown here is derived from an EMBL/GenBank/DDBJ whole genome shotgun (WGS) entry which is preliminary data.</text>
</comment>
<feature type="transmembrane region" description="Helical" evidence="3">
    <location>
        <begin position="30"/>
        <end position="54"/>
    </location>
</feature>
<keyword evidence="3" id="KW-0472">Membrane</keyword>
<evidence type="ECO:0000313" key="6">
    <source>
        <dbReference type="Proteomes" id="UP000092024"/>
    </source>
</evidence>
<protein>
    <submittedName>
        <fullName evidence="5">Transcriptional regulator</fullName>
    </submittedName>
</protein>
<dbReference type="InterPro" id="IPR050922">
    <property type="entry name" value="LytR/CpsA/Psr_CW_biosynth"/>
</dbReference>
<keyword evidence="3" id="KW-1133">Transmembrane helix</keyword>
<organism evidence="5 6">
    <name type="scientific">Paenibacillus oryzae</name>
    <dbReference type="NCBI Taxonomy" id="1844972"/>
    <lineage>
        <taxon>Bacteria</taxon>
        <taxon>Bacillati</taxon>
        <taxon>Bacillota</taxon>
        <taxon>Bacilli</taxon>
        <taxon>Bacillales</taxon>
        <taxon>Paenibacillaceae</taxon>
        <taxon>Paenibacillus</taxon>
    </lineage>
</organism>
<dbReference type="STRING" id="1844972.A7K91_05395"/>
<evidence type="ECO:0000259" key="4">
    <source>
        <dbReference type="Pfam" id="PF03816"/>
    </source>
</evidence>
<dbReference type="Gene3D" id="3.40.630.190">
    <property type="entry name" value="LCP protein"/>
    <property type="match status" value="1"/>
</dbReference>
<dbReference type="PANTHER" id="PTHR33392:SF6">
    <property type="entry name" value="POLYISOPRENYL-TEICHOIC ACID--PEPTIDOGLYCAN TEICHOIC ACID TRANSFERASE TAGU"/>
    <property type="match status" value="1"/>
</dbReference>
<proteinExistence type="inferred from homology"/>
<evidence type="ECO:0000256" key="2">
    <source>
        <dbReference type="SAM" id="MobiDB-lite"/>
    </source>
</evidence>
<accession>A0A1A5YHF7</accession>
<evidence type="ECO:0000256" key="3">
    <source>
        <dbReference type="SAM" id="Phobius"/>
    </source>
</evidence>
<dbReference type="Pfam" id="PF03816">
    <property type="entry name" value="LytR_cpsA_psr"/>
    <property type="match status" value="1"/>
</dbReference>
<dbReference type="PANTHER" id="PTHR33392">
    <property type="entry name" value="POLYISOPRENYL-TEICHOIC ACID--PEPTIDOGLYCAN TEICHOIC ACID TRANSFERASE TAGU"/>
    <property type="match status" value="1"/>
</dbReference>
<dbReference type="EMBL" id="LYPA01000064">
    <property type="protein sequence ID" value="OBR65004.1"/>
    <property type="molecule type" value="Genomic_DNA"/>
</dbReference>
<comment type="similarity">
    <text evidence="1">Belongs to the LytR/CpsA/Psr (LCP) family.</text>
</comment>
<dbReference type="Proteomes" id="UP000092024">
    <property type="component" value="Unassembled WGS sequence"/>
</dbReference>
<reference evidence="5 6" key="1">
    <citation type="submission" date="2016-05" db="EMBL/GenBank/DDBJ databases">
        <title>Paenibacillus oryzae. sp. nov., isolated from the rice root.</title>
        <authorList>
            <person name="Zhang J."/>
            <person name="Zhang X."/>
        </authorList>
    </citation>
    <scope>NUCLEOTIDE SEQUENCE [LARGE SCALE GENOMIC DNA]</scope>
    <source>
        <strain evidence="5 6">1DrF-4</strain>
    </source>
</reference>
<gene>
    <name evidence="5" type="ORF">A7K91_05395</name>
</gene>
<dbReference type="NCBIfam" id="TIGR00350">
    <property type="entry name" value="lytR_cpsA_psr"/>
    <property type="match status" value="1"/>
</dbReference>
<feature type="domain" description="Cell envelope-related transcriptional attenuator" evidence="4">
    <location>
        <begin position="101"/>
        <end position="270"/>
    </location>
</feature>
<dbReference type="OrthoDB" id="27330at2"/>
<dbReference type="InterPro" id="IPR004474">
    <property type="entry name" value="LytR_CpsA_psr"/>
</dbReference>
<name>A0A1A5YHF7_9BACL</name>